<evidence type="ECO:0000313" key="2">
    <source>
        <dbReference type="EMBL" id="RHZ55614.1"/>
    </source>
</evidence>
<gene>
    <name evidence="2" type="ORF">Glove_413g10</name>
</gene>
<dbReference type="EMBL" id="PQFF01000366">
    <property type="protein sequence ID" value="RHZ55614.1"/>
    <property type="molecule type" value="Genomic_DNA"/>
</dbReference>
<proteinExistence type="predicted"/>
<feature type="compositionally biased region" description="Polar residues" evidence="1">
    <location>
        <begin position="293"/>
        <end position="305"/>
    </location>
</feature>
<protein>
    <submittedName>
        <fullName evidence="2">Uncharacterized protein</fullName>
    </submittedName>
</protein>
<dbReference type="Proteomes" id="UP000266861">
    <property type="component" value="Unassembled WGS sequence"/>
</dbReference>
<organism evidence="2 3">
    <name type="scientific">Diversispora epigaea</name>
    <dbReference type="NCBI Taxonomy" id="1348612"/>
    <lineage>
        <taxon>Eukaryota</taxon>
        <taxon>Fungi</taxon>
        <taxon>Fungi incertae sedis</taxon>
        <taxon>Mucoromycota</taxon>
        <taxon>Glomeromycotina</taxon>
        <taxon>Glomeromycetes</taxon>
        <taxon>Diversisporales</taxon>
        <taxon>Diversisporaceae</taxon>
        <taxon>Diversispora</taxon>
    </lineage>
</organism>
<dbReference type="AlphaFoldDB" id="A0A397H1Q6"/>
<dbReference type="OrthoDB" id="2344602at2759"/>
<feature type="region of interest" description="Disordered" evidence="1">
    <location>
        <begin position="270"/>
        <end position="309"/>
    </location>
</feature>
<reference evidence="2 3" key="1">
    <citation type="submission" date="2018-08" db="EMBL/GenBank/DDBJ databases">
        <title>Genome and evolution of the arbuscular mycorrhizal fungus Diversispora epigaea (formerly Glomus versiforme) and its bacterial endosymbionts.</title>
        <authorList>
            <person name="Sun X."/>
            <person name="Fei Z."/>
            <person name="Harrison M."/>
        </authorList>
    </citation>
    <scope>NUCLEOTIDE SEQUENCE [LARGE SCALE GENOMIC DNA]</scope>
    <source>
        <strain evidence="2 3">IT104</strain>
    </source>
</reference>
<name>A0A397H1Q6_9GLOM</name>
<feature type="compositionally biased region" description="Acidic residues" evidence="1">
    <location>
        <begin position="272"/>
        <end position="284"/>
    </location>
</feature>
<sequence>MATVRKTRNPKTNSFTAILDQFLKKYNLSVESNPPQLRAHADELDAMLPDWKARKDVKEALRRRVYKGNQIEALVPDKRGKKLTIKERARYCAKTGDVWDIWLHASDLAVPKNNTDEAIVAAITTLRIIHYEPGEINPPEWYKPGYSWYCTGYIKNKGDAKNNPEPRQFLSMEKNPERAKELLTWIQDAIATGKLRNPVYSISGKRSTGVFSKFLKPYGITAKRLRKIGGKHASRVHSGQNPTSQHLKLLIRIAMRHKIDRFDSGMYYAEGDTSDSESESDSNDSLELGPSEAQASTSQPKNNNYDPFGSQIAEIDSMLATL</sequence>
<evidence type="ECO:0000256" key="1">
    <source>
        <dbReference type="SAM" id="MobiDB-lite"/>
    </source>
</evidence>
<comment type="caution">
    <text evidence="2">The sequence shown here is derived from an EMBL/GenBank/DDBJ whole genome shotgun (WGS) entry which is preliminary data.</text>
</comment>
<keyword evidence="3" id="KW-1185">Reference proteome</keyword>
<accession>A0A397H1Q6</accession>
<evidence type="ECO:0000313" key="3">
    <source>
        <dbReference type="Proteomes" id="UP000266861"/>
    </source>
</evidence>